<dbReference type="GO" id="GO:0004833">
    <property type="term" value="F:L-tryptophan 2,3-dioxygenase activity"/>
    <property type="evidence" value="ECO:0007669"/>
    <property type="project" value="UniProtKB-UniRule"/>
</dbReference>
<dbReference type="Pfam" id="PF03301">
    <property type="entry name" value="Trp_dioxygenase"/>
    <property type="match status" value="2"/>
</dbReference>
<keyword evidence="1" id="KW-0823">Tryptophan catabolism</keyword>
<keyword evidence="1 2" id="KW-0223">Dioxygenase</keyword>
<dbReference type="InterPro" id="IPR004981">
    <property type="entry name" value="Trp_2_3_dOase"/>
</dbReference>
<comment type="caution">
    <text evidence="1">Lacks conserved residue(s) required for the propagation of feature annotation.</text>
</comment>
<feature type="binding site" evidence="1">
    <location>
        <position position="254"/>
    </location>
    <ligand>
        <name>substrate</name>
    </ligand>
</feature>
<dbReference type="GO" id="GO:0046872">
    <property type="term" value="F:metal ion binding"/>
    <property type="evidence" value="ECO:0007669"/>
    <property type="project" value="UniProtKB-KW"/>
</dbReference>
<gene>
    <name evidence="1" type="primary">kynA</name>
</gene>
<dbReference type="GO" id="GO:0020037">
    <property type="term" value="F:heme binding"/>
    <property type="evidence" value="ECO:0007669"/>
    <property type="project" value="UniProtKB-UniRule"/>
</dbReference>
<comment type="cofactor">
    <cofactor evidence="1">
        <name>heme</name>
        <dbReference type="ChEBI" id="CHEBI:30413"/>
    </cofactor>
    <text evidence="1">Binds 1 heme group per subunit.</text>
</comment>
<evidence type="ECO:0000256" key="1">
    <source>
        <dbReference type="HAMAP-Rule" id="MF_01972"/>
    </source>
</evidence>
<dbReference type="Gene3D" id="1.20.58.480">
    <property type="match status" value="1"/>
</dbReference>
<comment type="function">
    <text evidence="1">Heme-dependent dioxygenase that catalyzes the oxidative cleavage of the L-tryptophan (L-Trp) pyrrole ring and converts L-tryptophan to N-formyl-L-kynurenine. Catalyzes the oxidative cleavage of the indole moiety.</text>
</comment>
<dbReference type="GO" id="GO:0019441">
    <property type="term" value="P:L-tryptophan catabolic process to kynurenine"/>
    <property type="evidence" value="ECO:0007669"/>
    <property type="project" value="UniProtKB-UniRule"/>
</dbReference>
<dbReference type="SUPFAM" id="SSF140959">
    <property type="entry name" value="Indolic compounds 2,3-dioxygenase-like"/>
    <property type="match status" value="1"/>
</dbReference>
<keyword evidence="1" id="KW-0408">Iron</keyword>
<comment type="similarity">
    <text evidence="1">Belongs to the tryptophan 2,3-dioxygenase family.</text>
</comment>
<name>A0A3G8G7J5_STROV</name>
<dbReference type="EC" id="1.13.11.11" evidence="1"/>
<proteinExistence type="inferred from homology"/>
<dbReference type="PANTHER" id="PTHR10138:SF0">
    <property type="entry name" value="TRYPTOPHAN 2,3-DIOXYGENASE"/>
    <property type="match status" value="1"/>
</dbReference>
<comment type="pathway">
    <text evidence="1">Amino-acid degradation; L-tryptophan degradation via kynurenine pathway; L-kynurenine from L-tryptophan: step 1/2.</text>
</comment>
<feature type="binding site" evidence="1">
    <location>
        <position position="117"/>
    </location>
    <ligand>
        <name>substrate</name>
    </ligand>
</feature>
<keyword evidence="1" id="KW-0560">Oxidoreductase</keyword>
<sequence>MTASSADGAAGCPAARPDRDGAAPAYVSYARMDTLHELAVPRTESPRELTFILISHVKELLFRVVHTEIDQARKQLRSRRPQDACASMERAVRAQRVLLASWDVMTAMTPDEFLTFRDVLGTASGTQSFMYRALEFSLGNKDPHSVRDCLSHLDRYPVLRAELDAPSLYDEALRYLGGNGLPVPAHVLERDVTRQYEADPGVEEVWLSVYRAPGRHPREHRLAEALTELSYQFSLWRANHLLVVERMLGSKPGTGGTSGLGWLRSINEHRFFPELWAARTRL</sequence>
<dbReference type="RefSeq" id="WP_228123295.1">
    <property type="nucleotide sequence ID" value="NZ_CP043317.1"/>
</dbReference>
<organism evidence="2">
    <name type="scientific">Streptomyces olivaceus</name>
    <dbReference type="NCBI Taxonomy" id="47716"/>
    <lineage>
        <taxon>Bacteria</taxon>
        <taxon>Bacillati</taxon>
        <taxon>Actinomycetota</taxon>
        <taxon>Actinomycetes</taxon>
        <taxon>Kitasatosporales</taxon>
        <taxon>Streptomycetaceae</taxon>
        <taxon>Streptomyces</taxon>
    </lineage>
</organism>
<reference evidence="2" key="1">
    <citation type="journal article" date="2018" name="Org. Lett.">
        <title>Genome Mining for Mycemycin: Discovery and Elucidation of Related Methylation and Chlorination Biosynthetic Chemistries.</title>
        <authorList>
            <person name="Zhang C."/>
            <person name="Yang Z."/>
            <person name="Qin X."/>
            <person name="Ma J."/>
            <person name="Sun C."/>
            <person name="Huang H."/>
            <person name="Li Q."/>
            <person name="Ju J."/>
        </authorList>
    </citation>
    <scope>NUCLEOTIDE SEQUENCE</scope>
    <source>
        <strain evidence="2">SCSIO T05</strain>
    </source>
</reference>
<dbReference type="UniPathway" id="UPA00333">
    <property type="reaction ID" value="UER00453"/>
</dbReference>
<dbReference type="EMBL" id="MK061747">
    <property type="protein sequence ID" value="AZG02875.1"/>
    <property type="molecule type" value="Genomic_DNA"/>
</dbReference>
<comment type="subunit">
    <text evidence="1">Homotetramer.</text>
</comment>
<dbReference type="InterPro" id="IPR037217">
    <property type="entry name" value="Trp/Indoleamine_2_3_dOase-like"/>
</dbReference>
<evidence type="ECO:0000313" key="2">
    <source>
        <dbReference type="EMBL" id="AZG02875.1"/>
    </source>
</evidence>
<comment type="catalytic activity">
    <reaction evidence="1">
        <text>L-tryptophan + O2 = N-formyl-L-kynurenine</text>
        <dbReference type="Rhea" id="RHEA:24536"/>
        <dbReference type="ChEBI" id="CHEBI:15379"/>
        <dbReference type="ChEBI" id="CHEBI:57912"/>
        <dbReference type="ChEBI" id="CHEBI:58629"/>
        <dbReference type="EC" id="1.13.11.11"/>
    </reaction>
</comment>
<feature type="binding site" description="axial binding residue" evidence="1">
    <location>
        <position position="240"/>
    </location>
    <ligand>
        <name>heme</name>
        <dbReference type="ChEBI" id="CHEBI:30413"/>
    </ligand>
    <ligandPart>
        <name>Fe</name>
        <dbReference type="ChEBI" id="CHEBI:18248"/>
    </ligandPart>
</feature>
<dbReference type="GeneID" id="69759819"/>
<dbReference type="GO" id="GO:0019442">
    <property type="term" value="P:L-tryptophan catabolic process to acetyl-CoA"/>
    <property type="evidence" value="ECO:0007669"/>
    <property type="project" value="TreeGrafter"/>
</dbReference>
<dbReference type="PANTHER" id="PTHR10138">
    <property type="entry name" value="TRYPTOPHAN 2,3-DIOXYGENASE"/>
    <property type="match status" value="1"/>
</dbReference>
<protein>
    <recommendedName>
        <fullName evidence="1">Tryptophan 2,3-dioxygenase</fullName>
        <shortName evidence="1">TDO</shortName>
        <ecNumber evidence="1">1.13.11.11</ecNumber>
    </recommendedName>
    <alternativeName>
        <fullName evidence="1">Tryptamin 2,3-dioxygenase</fullName>
    </alternativeName>
    <alternativeName>
        <fullName evidence="1">Tryptophan oxygenase</fullName>
        <shortName evidence="1">TO</shortName>
        <shortName evidence="1">TRPO</shortName>
    </alternativeName>
    <alternativeName>
        <fullName evidence="1">Tryptophan pyrrolase</fullName>
    </alternativeName>
    <alternativeName>
        <fullName evidence="1">Tryptophanase</fullName>
    </alternativeName>
</protein>
<dbReference type="HAMAP" id="MF_01972">
    <property type="entry name" value="T23O"/>
    <property type="match status" value="1"/>
</dbReference>
<dbReference type="AlphaFoldDB" id="A0A3G8G7J5"/>
<accession>A0A3G8G7J5</accession>
<keyword evidence="1" id="KW-0349">Heme</keyword>
<keyword evidence="1" id="KW-0479">Metal-binding</keyword>